<evidence type="ECO:0000313" key="2">
    <source>
        <dbReference type="Proteomes" id="UP000054995"/>
    </source>
</evidence>
<dbReference type="Proteomes" id="UP000054995">
    <property type="component" value="Unassembled WGS sequence"/>
</dbReference>
<dbReference type="EMBL" id="JYDT01001952">
    <property type="protein sequence ID" value="KRY63837.1"/>
    <property type="molecule type" value="Genomic_DNA"/>
</dbReference>
<feature type="non-terminal residue" evidence="1">
    <location>
        <position position="65"/>
    </location>
</feature>
<dbReference type="AlphaFoldDB" id="A0A0V1DQK7"/>
<protein>
    <submittedName>
        <fullName evidence="1">Uncharacterized protein</fullName>
    </submittedName>
</protein>
<proteinExistence type="predicted"/>
<name>A0A0V1DQK7_TRIPS</name>
<sequence>MKPETVKRRQQIEQRRLRGVIRQVVEQLETGSSEVAVRNTLSAMDAQYPEAHRAQVALEDALPDG</sequence>
<keyword evidence="2" id="KW-1185">Reference proteome</keyword>
<evidence type="ECO:0000313" key="1">
    <source>
        <dbReference type="EMBL" id="KRY63837.1"/>
    </source>
</evidence>
<reference evidence="1 2" key="1">
    <citation type="submission" date="2015-01" db="EMBL/GenBank/DDBJ databases">
        <title>Evolution of Trichinella species and genotypes.</title>
        <authorList>
            <person name="Korhonen P.K."/>
            <person name="Edoardo P."/>
            <person name="Giuseppe L.R."/>
            <person name="Gasser R.B."/>
        </authorList>
    </citation>
    <scope>NUCLEOTIDE SEQUENCE [LARGE SCALE GENOMIC DNA]</scope>
    <source>
        <strain evidence="1">ISS470</strain>
    </source>
</reference>
<gene>
    <name evidence="1" type="ORF">T4D_7388</name>
</gene>
<organism evidence="1 2">
    <name type="scientific">Trichinella pseudospiralis</name>
    <name type="common">Parasitic roundworm</name>
    <dbReference type="NCBI Taxonomy" id="6337"/>
    <lineage>
        <taxon>Eukaryota</taxon>
        <taxon>Metazoa</taxon>
        <taxon>Ecdysozoa</taxon>
        <taxon>Nematoda</taxon>
        <taxon>Enoplea</taxon>
        <taxon>Dorylaimia</taxon>
        <taxon>Trichinellida</taxon>
        <taxon>Trichinellidae</taxon>
        <taxon>Trichinella</taxon>
    </lineage>
</organism>
<comment type="caution">
    <text evidence="1">The sequence shown here is derived from an EMBL/GenBank/DDBJ whole genome shotgun (WGS) entry which is preliminary data.</text>
</comment>
<accession>A0A0V1DQK7</accession>